<sequence length="118" mass="12854">MIKMAVPVLSPNGLQSEITDHFGMAEDFVILETEGVEIKSFEILHNDPNVKGGKTPAKFLADIGVKIILSGYVGPHMLVILLNEGVRVFKGAVGTAEDAFEDYKAGMLTEVFKIEDMD</sequence>
<dbReference type="SUPFAM" id="SSF53146">
    <property type="entry name" value="Nitrogenase accessory factor-like"/>
    <property type="match status" value="1"/>
</dbReference>
<dbReference type="AlphaFoldDB" id="A0AAP2RBZ1"/>
<dbReference type="PANTHER" id="PTHR42983:SF1">
    <property type="entry name" value="IRON-MOLYBDENUM PROTEIN"/>
    <property type="match status" value="1"/>
</dbReference>
<evidence type="ECO:0000259" key="1">
    <source>
        <dbReference type="Pfam" id="PF02579"/>
    </source>
</evidence>
<organism evidence="2 3">
    <name type="scientific">Methanooceanicella nereidis</name>
    <dbReference type="NCBI Taxonomy" id="2052831"/>
    <lineage>
        <taxon>Archaea</taxon>
        <taxon>Methanobacteriati</taxon>
        <taxon>Methanobacteriota</taxon>
        <taxon>Stenosarchaea group</taxon>
        <taxon>Methanomicrobia</taxon>
        <taxon>Methanocellales</taxon>
        <taxon>Methanocellaceae</taxon>
        <taxon>Methanooceanicella</taxon>
    </lineage>
</organism>
<dbReference type="RefSeq" id="WP_230740103.1">
    <property type="nucleotide sequence ID" value="NZ_PGCK01000001.1"/>
</dbReference>
<dbReference type="EMBL" id="PGCK01000001">
    <property type="protein sequence ID" value="MCD1293795.1"/>
    <property type="molecule type" value="Genomic_DNA"/>
</dbReference>
<evidence type="ECO:0000313" key="2">
    <source>
        <dbReference type="EMBL" id="MCD1293795.1"/>
    </source>
</evidence>
<dbReference type="PANTHER" id="PTHR42983">
    <property type="entry name" value="DINITROGENASE IRON-MOLYBDENUM COFACTOR PROTEIN-RELATED"/>
    <property type="match status" value="1"/>
</dbReference>
<name>A0AAP2RBZ1_9EURY</name>
<dbReference type="Gene3D" id="3.30.420.130">
    <property type="entry name" value="Dinitrogenase iron-molybdenum cofactor biosynthesis domain"/>
    <property type="match status" value="1"/>
</dbReference>
<reference evidence="2 3" key="1">
    <citation type="submission" date="2017-11" db="EMBL/GenBank/DDBJ databases">
        <title>Isolation and Characterization of Family Methanocellaceae Species from Potential Methane Hydrate Area Offshore Southwestern Taiwan.</title>
        <authorList>
            <person name="Zhang W.-L."/>
            <person name="Chen W.-C."/>
            <person name="Lai M.-C."/>
            <person name="Chen S.-C."/>
        </authorList>
    </citation>
    <scope>NUCLEOTIDE SEQUENCE [LARGE SCALE GENOMIC DNA]</scope>
    <source>
        <strain evidence="2 3">CWC-04</strain>
    </source>
</reference>
<keyword evidence="3" id="KW-1185">Reference proteome</keyword>
<gene>
    <name evidence="2" type="ORF">CUJ83_02135</name>
</gene>
<dbReference type="Proteomes" id="UP001320159">
    <property type="component" value="Unassembled WGS sequence"/>
</dbReference>
<dbReference type="Pfam" id="PF02579">
    <property type="entry name" value="Nitro_FeMo-Co"/>
    <property type="match status" value="1"/>
</dbReference>
<dbReference type="InterPro" id="IPR003731">
    <property type="entry name" value="Di-Nase_FeMo-co_biosynth"/>
</dbReference>
<comment type="caution">
    <text evidence="2">The sequence shown here is derived from an EMBL/GenBank/DDBJ whole genome shotgun (WGS) entry which is preliminary data.</text>
</comment>
<evidence type="ECO:0000313" key="3">
    <source>
        <dbReference type="Proteomes" id="UP001320159"/>
    </source>
</evidence>
<feature type="domain" description="Dinitrogenase iron-molybdenum cofactor biosynthesis" evidence="1">
    <location>
        <begin position="15"/>
        <end position="104"/>
    </location>
</feature>
<dbReference type="InterPro" id="IPR036105">
    <property type="entry name" value="DiNase_FeMo-co_biosyn_sf"/>
</dbReference>
<proteinExistence type="predicted"/>
<accession>A0AAP2RBZ1</accession>
<protein>
    <recommendedName>
        <fullName evidence="1">Dinitrogenase iron-molybdenum cofactor biosynthesis domain-containing protein</fullName>
    </recommendedName>
</protein>